<keyword evidence="2 9" id="KW-0055">Arginine biosynthesis</keyword>
<comment type="caution">
    <text evidence="11">The sequence shown here is derived from an EMBL/GenBank/DDBJ whole genome shotgun (WGS) entry which is preliminary data.</text>
</comment>
<dbReference type="InterPro" id="IPR001048">
    <property type="entry name" value="Asp/Glu/Uridylate_kinase"/>
</dbReference>
<evidence type="ECO:0000313" key="11">
    <source>
        <dbReference type="EMBL" id="GAA4454849.1"/>
    </source>
</evidence>
<dbReference type="RefSeq" id="WP_344825541.1">
    <property type="nucleotide sequence ID" value="NZ_BAABEZ010000022.1"/>
</dbReference>
<feature type="site" description="Transition state stabilizer" evidence="9">
    <location>
        <position position="8"/>
    </location>
</feature>
<comment type="similarity">
    <text evidence="9">Belongs to the acetylglutamate kinase family. ArgB subfamily.</text>
</comment>
<feature type="domain" description="Aspartate/glutamate/uridylate kinase" evidence="10">
    <location>
        <begin position="4"/>
        <end position="242"/>
    </location>
</feature>
<evidence type="ECO:0000256" key="7">
    <source>
        <dbReference type="ARBA" id="ARBA00022840"/>
    </source>
</evidence>
<feature type="site" description="Transition state stabilizer" evidence="9">
    <location>
        <position position="225"/>
    </location>
</feature>
<dbReference type="InterPro" id="IPR004662">
    <property type="entry name" value="AcgluKinase_fam"/>
</dbReference>
<dbReference type="NCBIfam" id="TIGR00761">
    <property type="entry name" value="argB"/>
    <property type="match status" value="1"/>
</dbReference>
<feature type="binding site" evidence="9">
    <location>
        <position position="159"/>
    </location>
    <ligand>
        <name>substrate</name>
    </ligand>
</feature>
<gene>
    <name evidence="9 11" type="primary">argB</name>
    <name evidence="11" type="ORF">GCM10023092_17490</name>
</gene>
<sequence length="261" mass="27635">METIFVIKVGGNIIDHPDSLNQLLDAFAALDAPKILVHGGGKIASAIGKSMGIEPVYHEGRRITDEATLDLVTMVYAGLVNKKLVAALQSRQCNAIGLCGADANILLAQKRTAASIDYGFAGDIRSDGVNTSWLIQQLQNGICPILAPITHDGKGQLLNTNADTIARETAQALAQSANVQLVYGFEKQGVLRDPANEASAIPSINRSQYEELKAEGVISGGMIPKLDNAFKAIDCGVTKVSIGYAQHLSELINAQTGTQII</sequence>
<keyword evidence="12" id="KW-1185">Reference proteome</keyword>
<dbReference type="Pfam" id="PF00696">
    <property type="entry name" value="AA_kinase"/>
    <property type="match status" value="1"/>
</dbReference>
<dbReference type="PIRSF" id="PIRSF000728">
    <property type="entry name" value="NAGK"/>
    <property type="match status" value="1"/>
</dbReference>
<evidence type="ECO:0000256" key="4">
    <source>
        <dbReference type="ARBA" id="ARBA00022679"/>
    </source>
</evidence>
<evidence type="ECO:0000256" key="1">
    <source>
        <dbReference type="ARBA" id="ARBA00004828"/>
    </source>
</evidence>
<keyword evidence="5 9" id="KW-0547">Nucleotide-binding</keyword>
<comment type="function">
    <text evidence="9">Catalyzes the ATP-dependent phosphorylation of N-acetyl-L-glutamate.</text>
</comment>
<organism evidence="11 12">
    <name type="scientific">Rurimicrobium arvi</name>
    <dbReference type="NCBI Taxonomy" id="2049916"/>
    <lineage>
        <taxon>Bacteria</taxon>
        <taxon>Pseudomonadati</taxon>
        <taxon>Bacteroidota</taxon>
        <taxon>Chitinophagia</taxon>
        <taxon>Chitinophagales</taxon>
        <taxon>Chitinophagaceae</taxon>
        <taxon>Rurimicrobium</taxon>
    </lineage>
</organism>
<dbReference type="PANTHER" id="PTHR23342:SF0">
    <property type="entry name" value="N-ACETYLGLUTAMATE SYNTHASE, MITOCHONDRIAL"/>
    <property type="match status" value="1"/>
</dbReference>
<proteinExistence type="inferred from homology"/>
<dbReference type="Gene3D" id="3.40.1160.10">
    <property type="entry name" value="Acetylglutamate kinase-like"/>
    <property type="match status" value="1"/>
</dbReference>
<evidence type="ECO:0000256" key="6">
    <source>
        <dbReference type="ARBA" id="ARBA00022777"/>
    </source>
</evidence>
<evidence type="ECO:0000259" key="10">
    <source>
        <dbReference type="Pfam" id="PF00696"/>
    </source>
</evidence>
<dbReference type="HAMAP" id="MF_00082">
    <property type="entry name" value="ArgB"/>
    <property type="match status" value="1"/>
</dbReference>
<accession>A0ABP8MTQ4</accession>
<keyword evidence="6 9" id="KW-0418">Kinase</keyword>
<feature type="binding site" evidence="9">
    <location>
        <position position="62"/>
    </location>
    <ligand>
        <name>substrate</name>
    </ligand>
</feature>
<dbReference type="Proteomes" id="UP001501410">
    <property type="component" value="Unassembled WGS sequence"/>
</dbReference>
<keyword evidence="4 9" id="KW-0808">Transferase</keyword>
<keyword evidence="3 9" id="KW-0028">Amino-acid biosynthesis</keyword>
<dbReference type="CDD" id="cd04238">
    <property type="entry name" value="AAK_NAGK-like"/>
    <property type="match status" value="1"/>
</dbReference>
<evidence type="ECO:0000256" key="3">
    <source>
        <dbReference type="ARBA" id="ARBA00022605"/>
    </source>
</evidence>
<name>A0ABP8MTQ4_9BACT</name>
<protein>
    <recommendedName>
        <fullName evidence="9">Acetylglutamate kinase</fullName>
        <ecNumber evidence="9">2.7.2.8</ecNumber>
    </recommendedName>
    <alternativeName>
        <fullName evidence="9">N-acetyl-L-glutamate 5-phosphotransferase</fullName>
    </alternativeName>
    <alternativeName>
        <fullName evidence="9">NAG kinase</fullName>
        <shortName evidence="9">NAGK</shortName>
    </alternativeName>
</protein>
<evidence type="ECO:0000256" key="9">
    <source>
        <dbReference type="HAMAP-Rule" id="MF_00082"/>
    </source>
</evidence>
<evidence type="ECO:0000256" key="2">
    <source>
        <dbReference type="ARBA" id="ARBA00022571"/>
    </source>
</evidence>
<keyword evidence="7 9" id="KW-0067">ATP-binding</keyword>
<comment type="catalytic activity">
    <reaction evidence="8 9">
        <text>N-acetyl-L-glutamate + ATP = N-acetyl-L-glutamyl 5-phosphate + ADP</text>
        <dbReference type="Rhea" id="RHEA:14629"/>
        <dbReference type="ChEBI" id="CHEBI:30616"/>
        <dbReference type="ChEBI" id="CHEBI:44337"/>
        <dbReference type="ChEBI" id="CHEBI:57936"/>
        <dbReference type="ChEBI" id="CHEBI:456216"/>
        <dbReference type="EC" id="2.7.2.8"/>
    </reaction>
</comment>
<dbReference type="SUPFAM" id="SSF53633">
    <property type="entry name" value="Carbamate kinase-like"/>
    <property type="match status" value="1"/>
</dbReference>
<reference evidence="12" key="1">
    <citation type="journal article" date="2019" name="Int. J. Syst. Evol. Microbiol.">
        <title>The Global Catalogue of Microorganisms (GCM) 10K type strain sequencing project: providing services to taxonomists for standard genome sequencing and annotation.</title>
        <authorList>
            <consortium name="The Broad Institute Genomics Platform"/>
            <consortium name="The Broad Institute Genome Sequencing Center for Infectious Disease"/>
            <person name="Wu L."/>
            <person name="Ma J."/>
        </authorList>
    </citation>
    <scope>NUCLEOTIDE SEQUENCE [LARGE SCALE GENOMIC DNA]</scope>
    <source>
        <strain evidence="12">JCM 31921</strain>
    </source>
</reference>
<keyword evidence="9" id="KW-0963">Cytoplasm</keyword>
<evidence type="ECO:0000256" key="5">
    <source>
        <dbReference type="ARBA" id="ARBA00022741"/>
    </source>
</evidence>
<dbReference type="EC" id="2.7.2.8" evidence="9"/>
<evidence type="ECO:0000313" key="12">
    <source>
        <dbReference type="Proteomes" id="UP001501410"/>
    </source>
</evidence>
<dbReference type="GO" id="GO:0016301">
    <property type="term" value="F:kinase activity"/>
    <property type="evidence" value="ECO:0007669"/>
    <property type="project" value="UniProtKB-KW"/>
</dbReference>
<dbReference type="EMBL" id="BAABEZ010000022">
    <property type="protein sequence ID" value="GAA4454849.1"/>
    <property type="molecule type" value="Genomic_DNA"/>
</dbReference>
<comment type="pathway">
    <text evidence="1 9">Amino-acid biosynthesis; L-arginine biosynthesis; N(2)-acetyl-L-ornithine from L-glutamate: step 2/4.</text>
</comment>
<comment type="subcellular location">
    <subcellularLocation>
        <location evidence="9">Cytoplasm</location>
    </subcellularLocation>
</comment>
<dbReference type="PANTHER" id="PTHR23342">
    <property type="entry name" value="N-ACETYLGLUTAMATE SYNTHASE"/>
    <property type="match status" value="1"/>
</dbReference>
<feature type="binding site" evidence="9">
    <location>
        <begin position="40"/>
        <end position="41"/>
    </location>
    <ligand>
        <name>substrate</name>
    </ligand>
</feature>
<dbReference type="InterPro" id="IPR036393">
    <property type="entry name" value="AceGlu_kinase-like_sf"/>
</dbReference>
<evidence type="ECO:0000256" key="8">
    <source>
        <dbReference type="ARBA" id="ARBA00048141"/>
    </source>
</evidence>
<dbReference type="InterPro" id="IPR037528">
    <property type="entry name" value="ArgB"/>
</dbReference>